<dbReference type="GO" id="GO:0006366">
    <property type="term" value="P:transcription by RNA polymerase II"/>
    <property type="evidence" value="ECO:0007669"/>
    <property type="project" value="InterPro"/>
</dbReference>
<accession>A0A0J6Y020</accession>
<dbReference type="PANTHER" id="PTHR21483">
    <property type="entry name" value="RNA POLYMERASE II-ASSOCIATED PROTEIN 1"/>
    <property type="match status" value="1"/>
</dbReference>
<sequence>MAVRGERFTIDLSDDDDDDDGQHPVPALHNFVADIRERDSSTPPTPPQLASSTGTGFPSHRKRTKPSAFKRQRASDNTTPPSTRQTVPQDEKKSIDEENRRRLASMSTAEIERERAELMSALSPSLIERLLKRANIEDGGNEANANSKSTGEQYRQDRHQDDNPSRSVSFDNPPESDQQSSSASASAPQAPTSVDDIPPGHLPKDLFPASQPPLGPIHFPRPPHPRGSPMPDLDPSSPSFLADLQTHYFPDTPHDPSSLSWLKPSSPDDAPTSAYHPDSTATSLAPASLRFSLSGALLAPKTSLSLPTTLGLHHHAKDPEAAGYTVPELAILSRSSVPAQRCLAWQVLGRLLYRLGKGEFGEKGSSLVEGLWSVIEREKVVAGMLNEAGGGVDADRTASAGVGGIGRHASARAWATEGVWLWRQGGGGDRGLLRDGEIRSNYD</sequence>
<dbReference type="Proteomes" id="UP000054565">
    <property type="component" value="Unassembled WGS sequence"/>
</dbReference>
<dbReference type="InterPro" id="IPR013929">
    <property type="entry name" value="RPAP1_C"/>
</dbReference>
<evidence type="ECO:0000256" key="2">
    <source>
        <dbReference type="SAM" id="MobiDB-lite"/>
    </source>
</evidence>
<feature type="region of interest" description="Disordered" evidence="2">
    <location>
        <begin position="135"/>
        <end position="281"/>
    </location>
</feature>
<evidence type="ECO:0000313" key="6">
    <source>
        <dbReference type="Proteomes" id="UP000054565"/>
    </source>
</evidence>
<feature type="region of interest" description="Disordered" evidence="2">
    <location>
        <begin position="1"/>
        <end position="109"/>
    </location>
</feature>
<dbReference type="STRING" id="404692.A0A0J6Y020"/>
<evidence type="ECO:0000259" key="3">
    <source>
        <dbReference type="Pfam" id="PF08620"/>
    </source>
</evidence>
<proteinExistence type="inferred from homology"/>
<evidence type="ECO:0000313" key="5">
    <source>
        <dbReference type="EMBL" id="KMP00389.1"/>
    </source>
</evidence>
<dbReference type="Pfam" id="PF08621">
    <property type="entry name" value="RPAP1_N"/>
    <property type="match status" value="1"/>
</dbReference>
<feature type="domain" description="RPAP1 N-terminal" evidence="4">
    <location>
        <begin position="93"/>
        <end position="137"/>
    </location>
</feature>
<feature type="compositionally biased region" description="Basic residues" evidence="2">
    <location>
        <begin position="59"/>
        <end position="72"/>
    </location>
</feature>
<dbReference type="OrthoDB" id="348201at2759"/>
<dbReference type="AlphaFoldDB" id="A0A0J6Y020"/>
<dbReference type="EMBL" id="DS028093">
    <property type="protein sequence ID" value="KMP00389.1"/>
    <property type="molecule type" value="Genomic_DNA"/>
</dbReference>
<feature type="compositionally biased region" description="Basic and acidic residues" evidence="2">
    <location>
        <begin position="89"/>
        <end position="101"/>
    </location>
</feature>
<organism evidence="5 6">
    <name type="scientific">Coccidioides immitis RMSCC 2394</name>
    <dbReference type="NCBI Taxonomy" id="404692"/>
    <lineage>
        <taxon>Eukaryota</taxon>
        <taxon>Fungi</taxon>
        <taxon>Dikarya</taxon>
        <taxon>Ascomycota</taxon>
        <taxon>Pezizomycotina</taxon>
        <taxon>Eurotiomycetes</taxon>
        <taxon>Eurotiomycetidae</taxon>
        <taxon>Onygenales</taxon>
        <taxon>Onygenaceae</taxon>
        <taxon>Coccidioides</taxon>
    </lineage>
</organism>
<dbReference type="InterPro" id="IPR039913">
    <property type="entry name" value="RPAP1/Rba50"/>
</dbReference>
<feature type="compositionally biased region" description="Low complexity" evidence="2">
    <location>
        <begin position="229"/>
        <end position="244"/>
    </location>
</feature>
<comment type="similarity">
    <text evidence="1">Belongs to the RPAP1 family.</text>
</comment>
<feature type="compositionally biased region" description="Polar residues" evidence="2">
    <location>
        <begin position="75"/>
        <end position="88"/>
    </location>
</feature>
<dbReference type="PANTHER" id="PTHR21483:SF18">
    <property type="entry name" value="RNA POLYMERASE II-ASSOCIATED PROTEIN 1"/>
    <property type="match status" value="1"/>
</dbReference>
<feature type="compositionally biased region" description="Basic and acidic residues" evidence="2">
    <location>
        <begin position="154"/>
        <end position="164"/>
    </location>
</feature>
<gene>
    <name evidence="5" type="ORF">CIRG_00531</name>
</gene>
<evidence type="ECO:0000256" key="1">
    <source>
        <dbReference type="ARBA" id="ARBA00009953"/>
    </source>
</evidence>
<dbReference type="Pfam" id="PF08620">
    <property type="entry name" value="RPAP1_C"/>
    <property type="match status" value="1"/>
</dbReference>
<reference evidence="6" key="1">
    <citation type="journal article" date="2010" name="Genome Res.">
        <title>Population genomic sequencing of Coccidioides fungi reveals recent hybridization and transposon control.</title>
        <authorList>
            <person name="Neafsey D.E."/>
            <person name="Barker B.M."/>
            <person name="Sharpton T.J."/>
            <person name="Stajich J.E."/>
            <person name="Park D.J."/>
            <person name="Whiston E."/>
            <person name="Hung C.-Y."/>
            <person name="McMahan C."/>
            <person name="White J."/>
            <person name="Sykes S."/>
            <person name="Heiman D."/>
            <person name="Young S."/>
            <person name="Zeng Q."/>
            <person name="Abouelleil A."/>
            <person name="Aftuck L."/>
            <person name="Bessette D."/>
            <person name="Brown A."/>
            <person name="FitzGerald M."/>
            <person name="Lui A."/>
            <person name="Macdonald J.P."/>
            <person name="Priest M."/>
            <person name="Orbach M.J."/>
            <person name="Galgiani J.N."/>
            <person name="Kirkland T.N."/>
            <person name="Cole G.T."/>
            <person name="Birren B.W."/>
            <person name="Henn M.R."/>
            <person name="Taylor J.W."/>
            <person name="Rounsley S.D."/>
        </authorList>
    </citation>
    <scope>NUCLEOTIDE SEQUENCE [LARGE SCALE GENOMIC DNA]</scope>
    <source>
        <strain evidence="6">RMSCC 2394</strain>
    </source>
</reference>
<feature type="compositionally biased region" description="Low complexity" evidence="2">
    <location>
        <begin position="255"/>
        <end position="269"/>
    </location>
</feature>
<dbReference type="InterPro" id="IPR013930">
    <property type="entry name" value="RPAP1_N"/>
</dbReference>
<feature type="domain" description="RPAP1 C-terminal" evidence="3">
    <location>
        <begin position="288"/>
        <end position="355"/>
    </location>
</feature>
<evidence type="ECO:0008006" key="7">
    <source>
        <dbReference type="Google" id="ProtNLM"/>
    </source>
</evidence>
<feature type="compositionally biased region" description="Polar residues" evidence="2">
    <location>
        <begin position="143"/>
        <end position="153"/>
    </location>
</feature>
<evidence type="ECO:0000259" key="4">
    <source>
        <dbReference type="Pfam" id="PF08621"/>
    </source>
</evidence>
<feature type="compositionally biased region" description="Low complexity" evidence="2">
    <location>
        <begin position="173"/>
        <end position="193"/>
    </location>
</feature>
<protein>
    <recommendedName>
        <fullName evidence="7">Transcription factor Rba50</fullName>
    </recommendedName>
</protein>
<name>A0A0J6Y020_COCIT</name>
<feature type="compositionally biased region" description="Pro residues" evidence="2">
    <location>
        <begin position="210"/>
        <end position="228"/>
    </location>
</feature>